<dbReference type="Gene3D" id="3.15.10.30">
    <property type="entry name" value="Haemolymph juvenile hormone binding protein"/>
    <property type="match status" value="1"/>
</dbReference>
<protein>
    <submittedName>
        <fullName evidence="4">CSON011360 protein</fullName>
    </submittedName>
</protein>
<feature type="transmembrane region" description="Helical" evidence="2">
    <location>
        <begin position="12"/>
        <end position="33"/>
    </location>
</feature>
<dbReference type="InterPro" id="IPR010562">
    <property type="entry name" value="Haemolymph_juvenile_hormone-bd"/>
</dbReference>
<keyword evidence="2" id="KW-0812">Transmembrane</keyword>
<dbReference type="InterPro" id="IPR038606">
    <property type="entry name" value="To_sf"/>
</dbReference>
<sequence>MKKINLNNLSFFSLTINTSIIISIIFLCCHFQLSTTIRTASGNNGLLRTTRKPDYSDVYEKIDDNDIFKNIRRIMRIGDPANGVPIMSPFKRDHQFNSDTENELGNVEHQRVEGLDQFVTKSSLIYSNNEKFDFSLLWPKISFISRHSSTRNYRVFYSNYTFVACTMKGEADVQRTSIDENCYKLRDLRLTLHFKNYDVNVVTTSNNENDKEIARTAKQTLDRYIKQEYTLGLEKPAYELEQKIKEYFASYRCLLQEDPPIQRPSRTNDRDDRAFIDIERTFTSEQPIFMNSQNQGNRGNSRPVNDDYNFNTREERPQNTNSYDRDRTRTQTNGYENDNNRRTASQNDPYRNNNNQNTRNSNTESIYFPSNDNERELESALSLNNNQNTQSRPSNPTPYYPQSNRDVISSTSRRPNIRQDPPQRSTASTFSSSNRPSSVTSQNRPIPTQPQRPVNPVYRITTNNTQIQRSTTQPSFNYYEYSGRLI</sequence>
<accession>A0A336MFD6</accession>
<organism evidence="4">
    <name type="scientific">Culicoides sonorensis</name>
    <name type="common">Biting midge</name>
    <dbReference type="NCBI Taxonomy" id="179676"/>
    <lineage>
        <taxon>Eukaryota</taxon>
        <taxon>Metazoa</taxon>
        <taxon>Ecdysozoa</taxon>
        <taxon>Arthropoda</taxon>
        <taxon>Hexapoda</taxon>
        <taxon>Insecta</taxon>
        <taxon>Pterygota</taxon>
        <taxon>Neoptera</taxon>
        <taxon>Endopterygota</taxon>
        <taxon>Diptera</taxon>
        <taxon>Nematocera</taxon>
        <taxon>Chironomoidea</taxon>
        <taxon>Ceratopogonidae</taxon>
        <taxon>Ceratopogoninae</taxon>
        <taxon>Culicoides</taxon>
        <taxon>Monoculicoides</taxon>
    </lineage>
</organism>
<reference evidence="4" key="2">
    <citation type="submission" date="2018-07" db="EMBL/GenBank/DDBJ databases">
        <authorList>
            <person name="Quirk P.G."/>
            <person name="Krulwich T.A."/>
        </authorList>
    </citation>
    <scope>NUCLEOTIDE SEQUENCE</scope>
</reference>
<feature type="compositionally biased region" description="Polar residues" evidence="1">
    <location>
        <begin position="422"/>
        <end position="452"/>
    </location>
</feature>
<keyword evidence="2" id="KW-0472">Membrane</keyword>
<dbReference type="AlphaFoldDB" id="A0A336MFD6"/>
<name>A0A336MFD6_CULSO</name>
<dbReference type="Pfam" id="PF06585">
    <property type="entry name" value="JHBP"/>
    <property type="match status" value="1"/>
</dbReference>
<proteinExistence type="predicted"/>
<feature type="compositionally biased region" description="Polar residues" evidence="1">
    <location>
        <begin position="283"/>
        <end position="311"/>
    </location>
</feature>
<feature type="region of interest" description="Disordered" evidence="1">
    <location>
        <begin position="280"/>
        <end position="456"/>
    </location>
</feature>
<reference evidence="3" key="1">
    <citation type="submission" date="2018-04" db="EMBL/GenBank/DDBJ databases">
        <authorList>
            <person name="Go L.Y."/>
            <person name="Mitchell J.A."/>
        </authorList>
    </citation>
    <scope>NUCLEOTIDE SEQUENCE</scope>
    <source>
        <tissue evidence="3">Whole organism</tissue>
    </source>
</reference>
<dbReference type="VEuPathDB" id="VectorBase:CSON011360"/>
<feature type="compositionally biased region" description="Polar residues" evidence="1">
    <location>
        <begin position="381"/>
        <end position="394"/>
    </location>
</feature>
<dbReference type="EMBL" id="UFQT01000495">
    <property type="protein sequence ID" value="SSX24758.1"/>
    <property type="molecule type" value="Genomic_DNA"/>
</dbReference>
<feature type="compositionally biased region" description="Polar residues" evidence="1">
    <location>
        <begin position="400"/>
        <end position="414"/>
    </location>
</feature>
<keyword evidence="2" id="KW-1133">Transmembrane helix</keyword>
<evidence type="ECO:0000256" key="1">
    <source>
        <dbReference type="SAM" id="MobiDB-lite"/>
    </source>
</evidence>
<feature type="compositionally biased region" description="Low complexity" evidence="1">
    <location>
        <begin position="345"/>
        <end position="363"/>
    </location>
</feature>
<dbReference type="EMBL" id="UFQS01000495">
    <property type="protein sequence ID" value="SSX04394.1"/>
    <property type="molecule type" value="Genomic_DNA"/>
</dbReference>
<feature type="compositionally biased region" description="Basic and acidic residues" evidence="1">
    <location>
        <begin position="312"/>
        <end position="329"/>
    </location>
</feature>
<evidence type="ECO:0000313" key="4">
    <source>
        <dbReference type="EMBL" id="SSX24758.1"/>
    </source>
</evidence>
<evidence type="ECO:0000256" key="2">
    <source>
        <dbReference type="SAM" id="Phobius"/>
    </source>
</evidence>
<evidence type="ECO:0000313" key="3">
    <source>
        <dbReference type="EMBL" id="SSX04394.1"/>
    </source>
</evidence>
<gene>
    <name evidence="4" type="primary">CSON011360</name>
</gene>